<evidence type="ECO:0000259" key="4">
    <source>
        <dbReference type="Pfam" id="PF00930"/>
    </source>
</evidence>
<protein>
    <recommendedName>
        <fullName evidence="4">Dipeptidylpeptidase IV N-terminal domain-containing protein</fullName>
    </recommendedName>
</protein>
<dbReference type="InterPro" id="IPR002469">
    <property type="entry name" value="Peptidase_S9B_N"/>
</dbReference>
<evidence type="ECO:0000313" key="5">
    <source>
        <dbReference type="EMBL" id="CAD7432611.1"/>
    </source>
</evidence>
<dbReference type="GO" id="GO:0008239">
    <property type="term" value="F:dipeptidyl-peptidase activity"/>
    <property type="evidence" value="ECO:0007669"/>
    <property type="project" value="TreeGrafter"/>
</dbReference>
<dbReference type="InterPro" id="IPR050278">
    <property type="entry name" value="Serine_Prot_S9B/DPPIV"/>
</dbReference>
<name>A0A7R9EG47_9NEOP</name>
<dbReference type="PANTHER" id="PTHR11731">
    <property type="entry name" value="PROTEASE FAMILY S9B,C DIPEPTIDYL-PEPTIDASE IV-RELATED"/>
    <property type="match status" value="1"/>
</dbReference>
<dbReference type="GO" id="GO:0005886">
    <property type="term" value="C:plasma membrane"/>
    <property type="evidence" value="ECO:0007669"/>
    <property type="project" value="TreeGrafter"/>
</dbReference>
<accession>A0A7R9EG47</accession>
<dbReference type="PANTHER" id="PTHR11731:SF200">
    <property type="entry name" value="DIPEPTIDYL PEPTIDASE 10, ISOFORM B"/>
    <property type="match status" value="1"/>
</dbReference>
<dbReference type="EMBL" id="OB795726">
    <property type="protein sequence ID" value="CAD7432611.1"/>
    <property type="molecule type" value="Genomic_DNA"/>
</dbReference>
<reference evidence="5" key="1">
    <citation type="submission" date="2020-11" db="EMBL/GenBank/DDBJ databases">
        <authorList>
            <person name="Tran Van P."/>
        </authorList>
    </citation>
    <scope>NUCLEOTIDE SEQUENCE</scope>
</reference>
<evidence type="ECO:0000256" key="2">
    <source>
        <dbReference type="ARBA" id="ARBA00022825"/>
    </source>
</evidence>
<keyword evidence="3" id="KW-0325">Glycoprotein</keyword>
<dbReference type="GO" id="GO:0006508">
    <property type="term" value="P:proteolysis"/>
    <property type="evidence" value="ECO:0007669"/>
    <property type="project" value="InterPro"/>
</dbReference>
<dbReference type="SUPFAM" id="SSF82171">
    <property type="entry name" value="DPP6 N-terminal domain-like"/>
    <property type="match status" value="1"/>
</dbReference>
<dbReference type="Gene3D" id="2.140.10.30">
    <property type="entry name" value="Dipeptidylpeptidase IV, N-terminal domain"/>
    <property type="match status" value="1"/>
</dbReference>
<dbReference type="Pfam" id="PF00930">
    <property type="entry name" value="DPPIV_N"/>
    <property type="match status" value="1"/>
</dbReference>
<keyword evidence="1" id="KW-0645">Protease</keyword>
<gene>
    <name evidence="5" type="ORF">TMSB3V08_LOCUS9316</name>
</gene>
<proteinExistence type="predicted"/>
<sequence>MSVSHSTTPWLENSGLTHHGTNKSCFTVPEEILKSSSALWFSPDGQYLLFASFNDTLVGELKYPWYGSLEVRLRYPQIRSIRYPKDFKKRELLTGHARAGVGKRCRSHSNFQSIAYENYIVTKRQAYFALFRYGAAYKREYKTPFGGKLSTPDRDLNLDLPVIGSLVHYESSALDHVATEECKNKLF</sequence>
<keyword evidence="2" id="KW-0720">Serine protease</keyword>
<dbReference type="GO" id="GO:0004177">
    <property type="term" value="F:aminopeptidase activity"/>
    <property type="evidence" value="ECO:0007669"/>
    <property type="project" value="UniProtKB-KW"/>
</dbReference>
<keyword evidence="1" id="KW-0031">Aminopeptidase</keyword>
<evidence type="ECO:0000256" key="3">
    <source>
        <dbReference type="ARBA" id="ARBA00023180"/>
    </source>
</evidence>
<evidence type="ECO:0000256" key="1">
    <source>
        <dbReference type="ARBA" id="ARBA00022438"/>
    </source>
</evidence>
<feature type="domain" description="Dipeptidylpeptidase IV N-terminal" evidence="4">
    <location>
        <begin position="26"/>
        <end position="85"/>
    </location>
</feature>
<dbReference type="AlphaFoldDB" id="A0A7R9EG47"/>
<dbReference type="GO" id="GO:0008236">
    <property type="term" value="F:serine-type peptidase activity"/>
    <property type="evidence" value="ECO:0007669"/>
    <property type="project" value="UniProtKB-KW"/>
</dbReference>
<organism evidence="5">
    <name type="scientific">Timema monikensis</name>
    <dbReference type="NCBI Taxonomy" id="170555"/>
    <lineage>
        <taxon>Eukaryota</taxon>
        <taxon>Metazoa</taxon>
        <taxon>Ecdysozoa</taxon>
        <taxon>Arthropoda</taxon>
        <taxon>Hexapoda</taxon>
        <taxon>Insecta</taxon>
        <taxon>Pterygota</taxon>
        <taxon>Neoptera</taxon>
        <taxon>Polyneoptera</taxon>
        <taxon>Phasmatodea</taxon>
        <taxon>Timematodea</taxon>
        <taxon>Timematoidea</taxon>
        <taxon>Timematidae</taxon>
        <taxon>Timema</taxon>
    </lineage>
</organism>
<keyword evidence="1" id="KW-0378">Hydrolase</keyword>